<comment type="caution">
    <text evidence="7">The sequence shown here is derived from an EMBL/GenBank/DDBJ whole genome shotgun (WGS) entry which is preliminary data.</text>
</comment>
<feature type="compositionally biased region" description="Gly residues" evidence="6">
    <location>
        <begin position="23"/>
        <end position="32"/>
    </location>
</feature>
<evidence type="ECO:0000256" key="1">
    <source>
        <dbReference type="ARBA" id="ARBA00004186"/>
    </source>
</evidence>
<evidence type="ECO:0000256" key="2">
    <source>
        <dbReference type="ARBA" id="ARBA00004300"/>
    </source>
</evidence>
<sequence>GMGIGLLKKGKNADTHPPPSADGGAGAGAGPGPGAPPGLEAGLQKLALRRKKVLGAEEMELFKLAQAAGGAMDPDVCKILVDVLKLNCVCAGQRLASEPQDPAAVPLLTPGVPETRGRNKGSGALGGGGPALTERGVREGSSQRMPRQPSATRLPKRGGPGKSPTRSST</sequence>
<proteinExistence type="inferred from homology"/>
<evidence type="ECO:0000313" key="7">
    <source>
        <dbReference type="EMBL" id="TKC44513.1"/>
    </source>
</evidence>
<dbReference type="GO" id="GO:0005813">
    <property type="term" value="C:centrosome"/>
    <property type="evidence" value="ECO:0007669"/>
    <property type="project" value="UniProtKB-SubCell"/>
</dbReference>
<dbReference type="AlphaFoldDB" id="A0A4U1F5B1"/>
<evidence type="ECO:0000256" key="3">
    <source>
        <dbReference type="ARBA" id="ARBA00007286"/>
    </source>
</evidence>
<feature type="compositionally biased region" description="Polar residues" evidence="6">
    <location>
        <begin position="140"/>
        <end position="151"/>
    </location>
</feature>
<organism evidence="7 8">
    <name type="scientific">Monodon monoceros</name>
    <name type="common">Narwhal</name>
    <name type="synonym">Ceratodon monodon</name>
    <dbReference type="NCBI Taxonomy" id="40151"/>
    <lineage>
        <taxon>Eukaryota</taxon>
        <taxon>Metazoa</taxon>
        <taxon>Chordata</taxon>
        <taxon>Craniata</taxon>
        <taxon>Vertebrata</taxon>
        <taxon>Euteleostomi</taxon>
        <taxon>Mammalia</taxon>
        <taxon>Eutheria</taxon>
        <taxon>Laurasiatheria</taxon>
        <taxon>Artiodactyla</taxon>
        <taxon>Whippomorpha</taxon>
        <taxon>Cetacea</taxon>
        <taxon>Odontoceti</taxon>
        <taxon>Monodontidae</taxon>
        <taxon>Monodon</taxon>
    </lineage>
</organism>
<keyword evidence="5" id="KW-0206">Cytoskeleton</keyword>
<comment type="similarity">
    <text evidence="3">Belongs to the MOZART2 family.</text>
</comment>
<evidence type="ECO:0000256" key="4">
    <source>
        <dbReference type="ARBA" id="ARBA00022490"/>
    </source>
</evidence>
<evidence type="ECO:0000256" key="6">
    <source>
        <dbReference type="SAM" id="MobiDB-lite"/>
    </source>
</evidence>
<comment type="subcellular location">
    <subcellularLocation>
        <location evidence="2">Cytoplasm</location>
        <location evidence="2">Cytoskeleton</location>
        <location evidence="2">Microtubule organizing center</location>
        <location evidence="2">Centrosome</location>
    </subcellularLocation>
    <subcellularLocation>
        <location evidence="1">Cytoplasm</location>
        <location evidence="1">Cytoskeleton</location>
        <location evidence="1">Spindle</location>
    </subcellularLocation>
</comment>
<dbReference type="InterPro" id="IPR024332">
    <property type="entry name" value="MOZART2"/>
</dbReference>
<gene>
    <name evidence="7" type="ORF">EI555_006578</name>
</gene>
<dbReference type="PANTHER" id="PTHR28578">
    <property type="entry name" value="MITOTIC-SPINDLE ORGANIZING PROTEIN 2A-RELATED"/>
    <property type="match status" value="1"/>
</dbReference>
<accession>A0A4U1F5B1</accession>
<dbReference type="EMBL" id="RWIC01000393">
    <property type="protein sequence ID" value="TKC44513.1"/>
    <property type="molecule type" value="Genomic_DNA"/>
</dbReference>
<reference evidence="8" key="1">
    <citation type="journal article" date="2019" name="IScience">
        <title>Narwhal Genome Reveals Long-Term Low Genetic Diversity despite Current Large Abundance Size.</title>
        <authorList>
            <person name="Westbury M.V."/>
            <person name="Petersen B."/>
            <person name="Garde E."/>
            <person name="Heide-Jorgensen M.P."/>
            <person name="Lorenzen E.D."/>
        </authorList>
    </citation>
    <scope>NUCLEOTIDE SEQUENCE [LARGE SCALE GENOMIC DNA]</scope>
</reference>
<dbReference type="Proteomes" id="UP000308365">
    <property type="component" value="Unassembled WGS sequence"/>
</dbReference>
<feature type="region of interest" description="Disordered" evidence="6">
    <location>
        <begin position="1"/>
        <end position="39"/>
    </location>
</feature>
<evidence type="ECO:0000256" key="5">
    <source>
        <dbReference type="ARBA" id="ARBA00023212"/>
    </source>
</evidence>
<evidence type="ECO:0000313" key="8">
    <source>
        <dbReference type="Proteomes" id="UP000308365"/>
    </source>
</evidence>
<protein>
    <submittedName>
        <fullName evidence="7">Uncharacterized protein</fullName>
    </submittedName>
</protein>
<feature type="non-terminal residue" evidence="7">
    <location>
        <position position="1"/>
    </location>
</feature>
<dbReference type="PANTHER" id="PTHR28578:SF2">
    <property type="entry name" value="MITOTIC-SPINDLE ORGANIZING PROTEIN 2"/>
    <property type="match status" value="1"/>
</dbReference>
<name>A0A4U1F5B1_MONMO</name>
<keyword evidence="4" id="KW-0963">Cytoplasm</keyword>
<feature type="region of interest" description="Disordered" evidence="6">
    <location>
        <begin position="95"/>
        <end position="169"/>
    </location>
</feature>
<dbReference type="Pfam" id="PF12926">
    <property type="entry name" value="MOZART2"/>
    <property type="match status" value="1"/>
</dbReference>
<dbReference type="GO" id="GO:0005819">
    <property type="term" value="C:spindle"/>
    <property type="evidence" value="ECO:0007669"/>
    <property type="project" value="UniProtKB-SubCell"/>
</dbReference>